<reference evidence="2 3" key="1">
    <citation type="submission" date="2023-07" db="EMBL/GenBank/DDBJ databases">
        <title>Sorghum-associated microbial communities from plants grown in Nebraska, USA.</title>
        <authorList>
            <person name="Schachtman D."/>
        </authorList>
    </citation>
    <scope>NUCLEOTIDE SEQUENCE [LARGE SCALE GENOMIC DNA]</scope>
    <source>
        <strain evidence="2 3">CC258</strain>
    </source>
</reference>
<dbReference type="RefSeq" id="WP_310499930.1">
    <property type="nucleotide sequence ID" value="NZ_JAVDSB010000006.1"/>
</dbReference>
<sequence length="89" mass="9853">MTIKTIIQAFLFSLLLHLCYMAFQIISGILITTRYKPNITAHLTSTYPESTIAFGVKNTTSPLTIVVTMVLGMVLFAAAKYVLVKVRKA</sequence>
<comment type="caution">
    <text evidence="2">The sequence shown here is derived from an EMBL/GenBank/DDBJ whole genome shotgun (WGS) entry which is preliminary data.</text>
</comment>
<dbReference type="Proteomes" id="UP001267290">
    <property type="component" value="Unassembled WGS sequence"/>
</dbReference>
<evidence type="ECO:0000313" key="3">
    <source>
        <dbReference type="Proteomes" id="UP001267290"/>
    </source>
</evidence>
<accession>A0ABU1NY48</accession>
<gene>
    <name evidence="2" type="ORF">J2736_003606</name>
</gene>
<protein>
    <submittedName>
        <fullName evidence="2">Uncharacterized protein</fullName>
    </submittedName>
</protein>
<evidence type="ECO:0000256" key="1">
    <source>
        <dbReference type="SAM" id="Phobius"/>
    </source>
</evidence>
<feature type="transmembrane region" description="Helical" evidence="1">
    <location>
        <begin position="63"/>
        <end position="83"/>
    </location>
</feature>
<keyword evidence="3" id="KW-1185">Reference proteome</keyword>
<dbReference type="EMBL" id="JAVDSB010000006">
    <property type="protein sequence ID" value="MDR6552400.1"/>
    <property type="molecule type" value="Genomic_DNA"/>
</dbReference>
<evidence type="ECO:0000313" key="2">
    <source>
        <dbReference type="EMBL" id="MDR6552400.1"/>
    </source>
</evidence>
<keyword evidence="1" id="KW-1133">Transmembrane helix</keyword>
<keyword evidence="1" id="KW-0472">Membrane</keyword>
<organism evidence="2 3">
    <name type="scientific">Paenibacillus qinlingensis</name>
    <dbReference type="NCBI Taxonomy" id="1837343"/>
    <lineage>
        <taxon>Bacteria</taxon>
        <taxon>Bacillati</taxon>
        <taxon>Bacillota</taxon>
        <taxon>Bacilli</taxon>
        <taxon>Bacillales</taxon>
        <taxon>Paenibacillaceae</taxon>
        <taxon>Paenibacillus</taxon>
    </lineage>
</organism>
<keyword evidence="1" id="KW-0812">Transmembrane</keyword>
<proteinExistence type="predicted"/>
<name>A0ABU1NY48_9BACL</name>